<sequence length="79" mass="9103">MSGSVAVKVARKDIIDRRYGHREIDILGDDGTWLSEPVHDRQIARHRVKRRDCSVSKICHPKARLTRNPDHNDFGHIPP</sequence>
<dbReference type="EMBL" id="CP013107">
    <property type="protein sequence ID" value="APG91836.1"/>
    <property type="molecule type" value="Genomic_DNA"/>
</dbReference>
<protein>
    <submittedName>
        <fullName evidence="1">Uncharacterized protein</fullName>
    </submittedName>
</protein>
<name>A0A1L3LP58_9HYPH</name>
<evidence type="ECO:0000313" key="1">
    <source>
        <dbReference type="EMBL" id="APG91836.1"/>
    </source>
</evidence>
<reference evidence="1 2" key="1">
    <citation type="submission" date="2015-10" db="EMBL/GenBank/DDBJ databases">
        <title>Genomic differences between typical nodule nitrogen-fixing rhizobial strains and those coming from bean seeds.</title>
        <authorList>
            <person name="Peralta H."/>
            <person name="Aguilar-Vera A."/>
            <person name="Diaz R."/>
            <person name="Mora Y."/>
            <person name="Martinez-Batallar G."/>
            <person name="Salazar E."/>
            <person name="Vargas-Lagunas C."/>
            <person name="Encarnacion S."/>
            <person name="Girard L."/>
            <person name="Mora J."/>
        </authorList>
    </citation>
    <scope>NUCLEOTIDE SEQUENCE [LARGE SCALE GENOMIC DNA]</scope>
    <source>
        <strain evidence="1 2">CFNEI 73</strain>
    </source>
</reference>
<dbReference type="KEGG" id="same:SAMCFNEI73_Ch2558"/>
<keyword evidence="2" id="KW-1185">Reference proteome</keyword>
<proteinExistence type="predicted"/>
<dbReference type="AlphaFoldDB" id="A0A1L3LP58"/>
<dbReference type="Proteomes" id="UP000182306">
    <property type="component" value="Chromosome"/>
</dbReference>
<organism evidence="1 2">
    <name type="scientific">Sinorhizobium americanum</name>
    <dbReference type="NCBI Taxonomy" id="194963"/>
    <lineage>
        <taxon>Bacteria</taxon>
        <taxon>Pseudomonadati</taxon>
        <taxon>Pseudomonadota</taxon>
        <taxon>Alphaproteobacteria</taxon>
        <taxon>Hyphomicrobiales</taxon>
        <taxon>Rhizobiaceae</taxon>
        <taxon>Sinorhizobium/Ensifer group</taxon>
        <taxon>Sinorhizobium</taxon>
    </lineage>
</organism>
<accession>A0A1L3LP58</accession>
<gene>
    <name evidence="1" type="ORF">SAMCFNEI73_Ch2558</name>
</gene>
<evidence type="ECO:0000313" key="2">
    <source>
        <dbReference type="Proteomes" id="UP000182306"/>
    </source>
</evidence>